<dbReference type="Gene3D" id="3.20.20.80">
    <property type="entry name" value="Glycosidases"/>
    <property type="match status" value="1"/>
</dbReference>
<keyword evidence="1" id="KW-0136">Cellulose degradation</keyword>
<dbReference type="EMBL" id="BTRK01000005">
    <property type="protein sequence ID" value="GMR52073.1"/>
    <property type="molecule type" value="Genomic_DNA"/>
</dbReference>
<keyword evidence="2" id="KW-0119">Carbohydrate metabolism</keyword>
<evidence type="ECO:0000256" key="1">
    <source>
        <dbReference type="ARBA" id="ARBA00023001"/>
    </source>
</evidence>
<feature type="non-terminal residue" evidence="4">
    <location>
        <position position="123"/>
    </location>
</feature>
<protein>
    <submittedName>
        <fullName evidence="4">Uncharacterized protein</fullName>
    </submittedName>
</protein>
<evidence type="ECO:0000256" key="3">
    <source>
        <dbReference type="ARBA" id="ARBA00023326"/>
    </source>
</evidence>
<dbReference type="PANTHER" id="PTHR35923:SF2">
    <property type="entry name" value="ENDOGLUCANASE"/>
    <property type="match status" value="1"/>
</dbReference>
<gene>
    <name evidence="4" type="ORF">PMAYCL1PPCAC_22268</name>
</gene>
<keyword evidence="3" id="KW-0624">Polysaccharide degradation</keyword>
<dbReference type="InterPro" id="IPR017853">
    <property type="entry name" value="GH"/>
</dbReference>
<keyword evidence="5" id="KW-1185">Reference proteome</keyword>
<evidence type="ECO:0000313" key="4">
    <source>
        <dbReference type="EMBL" id="GMR52073.1"/>
    </source>
</evidence>
<reference evidence="5" key="1">
    <citation type="submission" date="2022-10" db="EMBL/GenBank/DDBJ databases">
        <title>Genome assembly of Pristionchus species.</title>
        <authorList>
            <person name="Yoshida K."/>
            <person name="Sommer R.J."/>
        </authorList>
    </citation>
    <scope>NUCLEOTIDE SEQUENCE [LARGE SCALE GENOMIC DNA]</scope>
    <source>
        <strain evidence="5">RS5460</strain>
    </source>
</reference>
<dbReference type="PANTHER" id="PTHR35923">
    <property type="entry name" value="MAJOR EXTRACELLULAR ENDOGLUCANASE"/>
    <property type="match status" value="1"/>
</dbReference>
<comment type="caution">
    <text evidence="4">The sequence shown here is derived from an EMBL/GenBank/DDBJ whole genome shotgun (WGS) entry which is preliminary data.</text>
</comment>
<evidence type="ECO:0000313" key="5">
    <source>
        <dbReference type="Proteomes" id="UP001328107"/>
    </source>
</evidence>
<dbReference type="Proteomes" id="UP001328107">
    <property type="component" value="Unassembled WGS sequence"/>
</dbReference>
<dbReference type="AlphaFoldDB" id="A0AAN5CWH2"/>
<dbReference type="GO" id="GO:0030245">
    <property type="term" value="P:cellulose catabolic process"/>
    <property type="evidence" value="ECO:0007669"/>
    <property type="project" value="UniProtKB-KW"/>
</dbReference>
<name>A0AAN5CWH2_9BILA</name>
<accession>A0AAN5CWH2</accession>
<sequence>VFGELMSLNTRPLYMRIFIGLLTTLSIVSSRQCVDKLEWSTAKGNGVTGHLLVNGQPLVMKGINFHGFQTRDFSPHFIQNQNLNDILDLLKKNNFNTVQIPISMELVRDNPIANTSNINCNLN</sequence>
<organism evidence="4 5">
    <name type="scientific">Pristionchus mayeri</name>
    <dbReference type="NCBI Taxonomy" id="1317129"/>
    <lineage>
        <taxon>Eukaryota</taxon>
        <taxon>Metazoa</taxon>
        <taxon>Ecdysozoa</taxon>
        <taxon>Nematoda</taxon>
        <taxon>Chromadorea</taxon>
        <taxon>Rhabditida</taxon>
        <taxon>Rhabditina</taxon>
        <taxon>Diplogasteromorpha</taxon>
        <taxon>Diplogasteroidea</taxon>
        <taxon>Neodiplogasteridae</taxon>
        <taxon>Pristionchus</taxon>
    </lineage>
</organism>
<evidence type="ECO:0000256" key="2">
    <source>
        <dbReference type="ARBA" id="ARBA00023277"/>
    </source>
</evidence>
<feature type="non-terminal residue" evidence="4">
    <location>
        <position position="1"/>
    </location>
</feature>
<dbReference type="SUPFAM" id="SSF51445">
    <property type="entry name" value="(Trans)glycosidases"/>
    <property type="match status" value="1"/>
</dbReference>
<proteinExistence type="predicted"/>